<feature type="signal peptide" evidence="2">
    <location>
        <begin position="1"/>
        <end position="25"/>
    </location>
</feature>
<keyword evidence="4" id="KW-1185">Reference proteome</keyword>
<gene>
    <name evidence="3" type="ORF">C7419_105159</name>
</gene>
<evidence type="ECO:0000313" key="4">
    <source>
        <dbReference type="Proteomes" id="UP000245754"/>
    </source>
</evidence>
<protein>
    <submittedName>
        <fullName evidence="3">Heme-binding HmuY-like protein</fullName>
    </submittedName>
</protein>
<feature type="compositionally biased region" description="Low complexity" evidence="1">
    <location>
        <begin position="33"/>
        <end position="52"/>
    </location>
</feature>
<dbReference type="AlphaFoldDB" id="A0A316F7W3"/>
<evidence type="ECO:0000256" key="1">
    <source>
        <dbReference type="SAM" id="MobiDB-lite"/>
    </source>
</evidence>
<keyword evidence="2" id="KW-0732">Signal</keyword>
<evidence type="ECO:0000256" key="2">
    <source>
        <dbReference type="SAM" id="SignalP"/>
    </source>
</evidence>
<name>A0A316F7W3_9BURK</name>
<dbReference type="RefSeq" id="WP_109584823.1">
    <property type="nucleotide sequence ID" value="NZ_QGGT01000005.1"/>
</dbReference>
<organism evidence="3 4">
    <name type="scientific">Cupriavidus plantarum</name>
    <dbReference type="NCBI Taxonomy" id="942865"/>
    <lineage>
        <taxon>Bacteria</taxon>
        <taxon>Pseudomonadati</taxon>
        <taxon>Pseudomonadota</taxon>
        <taxon>Betaproteobacteria</taxon>
        <taxon>Burkholderiales</taxon>
        <taxon>Burkholderiaceae</taxon>
        <taxon>Cupriavidus</taxon>
    </lineage>
</organism>
<dbReference type="InterPro" id="IPR025921">
    <property type="entry name" value="HmuY"/>
</dbReference>
<evidence type="ECO:0000313" key="3">
    <source>
        <dbReference type="EMBL" id="PWK33165.1"/>
    </source>
</evidence>
<reference evidence="3 4" key="1">
    <citation type="submission" date="2018-05" db="EMBL/GenBank/DDBJ databases">
        <title>Genomic Encyclopedia of Type Strains, Phase IV (KMG-V): Genome sequencing to study the core and pangenomes of soil and plant-associated prokaryotes.</title>
        <authorList>
            <person name="Whitman W."/>
        </authorList>
    </citation>
    <scope>NUCLEOTIDE SEQUENCE [LARGE SCALE GENOMIC DNA]</scope>
    <source>
        <strain evidence="3 4">SLV-132</strain>
    </source>
</reference>
<proteinExistence type="predicted"/>
<dbReference type="CDD" id="cd12105">
    <property type="entry name" value="HmuY"/>
    <property type="match status" value="1"/>
</dbReference>
<feature type="chain" id="PRO_5016373308" evidence="2">
    <location>
        <begin position="26"/>
        <end position="435"/>
    </location>
</feature>
<dbReference type="Proteomes" id="UP000245754">
    <property type="component" value="Unassembled WGS sequence"/>
</dbReference>
<dbReference type="PROSITE" id="PS51257">
    <property type="entry name" value="PROKAR_LIPOPROTEIN"/>
    <property type="match status" value="1"/>
</dbReference>
<dbReference type="Pfam" id="PF14064">
    <property type="entry name" value="HmuY"/>
    <property type="match status" value="1"/>
</dbReference>
<comment type="caution">
    <text evidence="3">The sequence shown here is derived from an EMBL/GenBank/DDBJ whole genome shotgun (WGS) entry which is preliminary data.</text>
</comment>
<accession>A0A316F7W3</accession>
<sequence length="435" mass="44967">MKNNRTIHATTVNTVMLALVTTVLAACGGGGDSPSTTTPTASNPSTPTTPVTPATAFTQSGTWTFTLPANGASLCYDFNAQAQTADCTGTAWDLKVKGGNRTASFWTNSGSSGTGNGGAFGGPFDHTWSELLAWKNATTDPVNGAIPATLYFKDAASSVFTGTNSIQSAVFEYGVGGETDHLLYPTWRTFLITTNSAVLDATGAGAQVFALQVTGYYGGAGGTTSGFPSIRWVDRANPGVVRTATVNATTDWVYFDLDAGAVSTATGTWHIAFNRNNLKLNGGESGSGTVAGFVGRTPAGFYDASNKPIASKFTDASNASATLADLGDATLAVPATVSAWLKDATASSLNPTWTGTFPNPLNYGWFTYYPTAAAATAAGLPAVAHVIAANPQNAALVRGGEGTTYARFHVTQIQYANPSDVNSAQTWTVQYDVQP</sequence>
<feature type="region of interest" description="Disordered" evidence="1">
    <location>
        <begin position="30"/>
        <end position="52"/>
    </location>
</feature>
<dbReference type="EMBL" id="QGGT01000005">
    <property type="protein sequence ID" value="PWK33165.1"/>
    <property type="molecule type" value="Genomic_DNA"/>
</dbReference>